<comment type="caution">
    <text evidence="2">The sequence shown here is derived from an EMBL/GenBank/DDBJ whole genome shotgun (WGS) entry which is preliminary data.</text>
</comment>
<sequence>MHSEQHRNQGRVIAGVDGPKGSVVTLRCAAEEARRRHAVLLAVTVWSPFGGDTAERAFPCPELDATQQASARATLEAACERAGLPEHLHVQRRVERGLLGPVLVRLAHGPQDLLVIGLRQLRAAAWLRSSPDRYCLRHAAAPVLVVPPDWTPGAAGAAPAL</sequence>
<dbReference type="Proteomes" id="UP000585836">
    <property type="component" value="Unassembled WGS sequence"/>
</dbReference>
<dbReference type="Pfam" id="PF00582">
    <property type="entry name" value="Usp"/>
    <property type="match status" value="1"/>
</dbReference>
<dbReference type="AlphaFoldDB" id="A0A7W9UPT6"/>
<evidence type="ECO:0000259" key="1">
    <source>
        <dbReference type="Pfam" id="PF00582"/>
    </source>
</evidence>
<organism evidence="2 3">
    <name type="scientific">Streptomyces echinatus</name>
    <dbReference type="NCBI Taxonomy" id="67293"/>
    <lineage>
        <taxon>Bacteria</taxon>
        <taxon>Bacillati</taxon>
        <taxon>Actinomycetota</taxon>
        <taxon>Actinomycetes</taxon>
        <taxon>Kitasatosporales</taxon>
        <taxon>Streptomycetaceae</taxon>
        <taxon>Streptomyces</taxon>
    </lineage>
</organism>
<accession>A0A7W9UPT6</accession>
<name>A0A7W9UPT6_9ACTN</name>
<dbReference type="EMBL" id="JACHJK010000003">
    <property type="protein sequence ID" value="MBB5926700.1"/>
    <property type="molecule type" value="Genomic_DNA"/>
</dbReference>
<feature type="domain" description="UspA" evidence="1">
    <location>
        <begin position="11"/>
        <end position="147"/>
    </location>
</feature>
<dbReference type="InterPro" id="IPR014729">
    <property type="entry name" value="Rossmann-like_a/b/a_fold"/>
</dbReference>
<protein>
    <submittedName>
        <fullName evidence="2">Nucleotide-binding universal stress UspA family protein</fullName>
    </submittedName>
</protein>
<proteinExistence type="predicted"/>
<keyword evidence="3" id="KW-1185">Reference proteome</keyword>
<dbReference type="Gene3D" id="3.40.50.620">
    <property type="entry name" value="HUPs"/>
    <property type="match status" value="1"/>
</dbReference>
<evidence type="ECO:0000313" key="2">
    <source>
        <dbReference type="EMBL" id="MBB5926700.1"/>
    </source>
</evidence>
<reference evidence="2 3" key="1">
    <citation type="submission" date="2020-08" db="EMBL/GenBank/DDBJ databases">
        <title>Genomic Encyclopedia of Type Strains, Phase III (KMG-III): the genomes of soil and plant-associated and newly described type strains.</title>
        <authorList>
            <person name="Whitman W."/>
        </authorList>
    </citation>
    <scope>NUCLEOTIDE SEQUENCE [LARGE SCALE GENOMIC DNA]</scope>
    <source>
        <strain evidence="2 3">CECT 3313</strain>
    </source>
</reference>
<dbReference type="SUPFAM" id="SSF52402">
    <property type="entry name" value="Adenine nucleotide alpha hydrolases-like"/>
    <property type="match status" value="1"/>
</dbReference>
<dbReference type="CDD" id="cd00293">
    <property type="entry name" value="USP-like"/>
    <property type="match status" value="1"/>
</dbReference>
<evidence type="ECO:0000313" key="3">
    <source>
        <dbReference type="Proteomes" id="UP000585836"/>
    </source>
</evidence>
<dbReference type="InterPro" id="IPR006016">
    <property type="entry name" value="UspA"/>
</dbReference>
<gene>
    <name evidence="2" type="ORF">FHS34_002156</name>
</gene>
<dbReference type="RefSeq" id="WP_184963564.1">
    <property type="nucleotide sequence ID" value="NZ_BAAAWF010000101.1"/>
</dbReference>